<dbReference type="SUPFAM" id="SSF52540">
    <property type="entry name" value="P-loop containing nucleoside triphosphate hydrolases"/>
    <property type="match status" value="1"/>
</dbReference>
<dbReference type="Pfam" id="PF25792">
    <property type="entry name" value="BREX_BrxC_helical"/>
    <property type="match status" value="1"/>
</dbReference>
<evidence type="ECO:0000259" key="2">
    <source>
        <dbReference type="Pfam" id="PF25791"/>
    </source>
</evidence>
<protein>
    <recommendedName>
        <fullName evidence="7">BREX system P-loop protein BrxC</fullName>
    </recommendedName>
</protein>
<evidence type="ECO:0000313" key="5">
    <source>
        <dbReference type="EMBL" id="PTN03472.1"/>
    </source>
</evidence>
<dbReference type="InterPro" id="IPR027417">
    <property type="entry name" value="P-loop_NTPase"/>
</dbReference>
<reference evidence="5 6" key="1">
    <citation type="submission" date="2018-04" db="EMBL/GenBank/DDBJ databases">
        <title>Genomic Encyclopedia of Archaeal and Bacterial Type Strains, Phase II (KMG-II): from individual species to whole genera.</title>
        <authorList>
            <person name="Goeker M."/>
        </authorList>
    </citation>
    <scope>NUCLEOTIDE SEQUENCE [LARGE SCALE GENOMIC DNA]</scope>
    <source>
        <strain evidence="5 6">DSM 28823</strain>
    </source>
</reference>
<feature type="domain" description="Probable ATP-binding protein BrxC alpha-helical" evidence="3">
    <location>
        <begin position="863"/>
        <end position="977"/>
    </location>
</feature>
<evidence type="ECO:0000256" key="1">
    <source>
        <dbReference type="SAM" id="Coils"/>
    </source>
</evidence>
<dbReference type="OrthoDB" id="3201900at2"/>
<evidence type="ECO:0008006" key="7">
    <source>
        <dbReference type="Google" id="ProtNLM"/>
    </source>
</evidence>
<gene>
    <name evidence="5" type="ORF">C8N47_1359</name>
</gene>
<dbReference type="InterPro" id="IPR047679">
    <property type="entry name" value="BREX_BrxC"/>
</dbReference>
<dbReference type="RefSeq" id="WP_107823954.1">
    <property type="nucleotide sequence ID" value="NZ_OY782574.1"/>
</dbReference>
<sequence length="1168" mass="134386">MIIKELFDKPIDRYIETVIKADDQNNISEEVTEYVITNEIAKKIRDFFYAYNNYGGANGVWISGFFGSGKSHLLKILSYVLANKVHDDYKCGKLFAEKIEDDEMLKGDIIQATRIPSESILFNIDQQAQITSKADAKAILSVFYKVFFDHLGYYGFQPHVAEFEAWVDKQGKYDDFKTKFAARHGKSWQEARIDYFDPLVTDDIAEVLSELNGHDATKYESILDDLEDKNKQSIEDFCERVNAYIKSKPAGFRLNFFVDEVGQYISDNTKLMLNLQTIAETLATKTSGSSWILVTSQEDMEKVVGDMNKQQQNDFSRIQARFKIKIPLTSANVDEVIEKRLLKKKDAPQKLLADDFKRESAYLESLLSFSEAGVQFKGYSSATDYGNKYPFVPYQFDLFQSCRRALSTHNAFQGKHASVGERSMLGVFQQVVKEIENREGNALVSFDLMFEGIRNELRGEIQQFIILAERNLEDRFAVKVLKALFLVKYFGNFKTTRRNVSVLMIDDINLELKEHERKVEEALNVLENQNYVQRNGDLYEFLTDDEKDVEEEIKNTDIDDQAITQQLKEMFFDEIIKDNKIRYADNKQDYDFTSKIDGATLGREKELEIEIVTQNCTDYGNESFLKSQTMGSPGMKVVLAPDAVFIKDLKMYLRTNKYVKQNQSTSNRSEFKRILQDKAQQNAERKRNLVLLANKSLANATVYMNGSKHEMGQASDGRTRVVNAFQDLIKMVYPSLRMLGTTQYNEDSIRTTVRSRQSELFGLDENTVSEAESEIVNLINRRKRQSDRTSLADLRIHFTRKPYGWYPNAIWTITAKLYKRGKIEFKRDSNLLEDEDVLNALLNSANYGNTLLEAPTEVSPEAIKKLKQAYADAFDEPCSLKEARDVANAFKAKLKEMLIEVNKLLVQKKQYSFLQSLEPLGEQLGRWSAKEYSYYLTNLSDIEDELLDDKEGLLDPIKRFMNGDQVNIYNSIQAILSGDTSNLDYVDGDELEVLKSLMDHPKPYTGSLIREAKLAKDSLSAKVLEKIEAEKAKANEGIEKAIRDLKSKYDFKKLTDVQKKQIIQPFELELKKLKDQRYIAVIRDIKYRATDSLFTKQLNAMAALARPAKKTEDGDAQDQPVVHYINRNNVKIEFAKSELQTDQDVDEYLKAFEKALKEQIKNNRRIQL</sequence>
<dbReference type="InterPro" id="IPR058036">
    <property type="entry name" value="BREX_BrxC_4th"/>
</dbReference>
<feature type="coiled-coil region" evidence="1">
    <location>
        <begin position="505"/>
        <end position="532"/>
    </location>
</feature>
<dbReference type="Pfam" id="PF25791">
    <property type="entry name" value="WHD_BREX_BrxC"/>
    <property type="match status" value="1"/>
</dbReference>
<dbReference type="InterPro" id="IPR058038">
    <property type="entry name" value="BREX_BrxC_wHTH"/>
</dbReference>
<evidence type="ECO:0000259" key="4">
    <source>
        <dbReference type="Pfam" id="PF25796"/>
    </source>
</evidence>
<dbReference type="Pfam" id="PF25796">
    <property type="entry name" value="BREX_BrxC_4th"/>
    <property type="match status" value="1"/>
</dbReference>
<evidence type="ECO:0000259" key="3">
    <source>
        <dbReference type="Pfam" id="PF25792"/>
    </source>
</evidence>
<accession>A0A2T5BV58</accession>
<dbReference type="EMBL" id="QAAD01000035">
    <property type="protein sequence ID" value="PTN03472.1"/>
    <property type="molecule type" value="Genomic_DNA"/>
</dbReference>
<feature type="domain" description="Probable ATP-binding protein BrxC winged helix-turn-helix" evidence="2">
    <location>
        <begin position="752"/>
        <end position="841"/>
    </location>
</feature>
<dbReference type="InterPro" id="IPR058037">
    <property type="entry name" value="BREX_BrxC_helical"/>
</dbReference>
<evidence type="ECO:0000313" key="6">
    <source>
        <dbReference type="Proteomes" id="UP000243525"/>
    </source>
</evidence>
<dbReference type="AlphaFoldDB" id="A0A2T5BV58"/>
<keyword evidence="6" id="KW-1185">Reference proteome</keyword>
<dbReference type="Proteomes" id="UP000243525">
    <property type="component" value="Unassembled WGS sequence"/>
</dbReference>
<name>A0A2T5BV58_9BACT</name>
<keyword evidence="1" id="KW-0175">Coiled coil</keyword>
<feature type="domain" description="Probable ATP-binding protein BrxC 4th six-stranded beta-sheet" evidence="4">
    <location>
        <begin position="556"/>
        <end position="728"/>
    </location>
</feature>
<dbReference type="NCBIfam" id="NF033441">
    <property type="entry name" value="BREX_BrxC"/>
    <property type="match status" value="1"/>
</dbReference>
<comment type="caution">
    <text evidence="5">The sequence shown here is derived from an EMBL/GenBank/DDBJ whole genome shotgun (WGS) entry which is preliminary data.</text>
</comment>
<proteinExistence type="predicted"/>
<organism evidence="5 6">
    <name type="scientific">Mangrovibacterium marinum</name>
    <dbReference type="NCBI Taxonomy" id="1639118"/>
    <lineage>
        <taxon>Bacteria</taxon>
        <taxon>Pseudomonadati</taxon>
        <taxon>Bacteroidota</taxon>
        <taxon>Bacteroidia</taxon>
        <taxon>Marinilabiliales</taxon>
        <taxon>Prolixibacteraceae</taxon>
        <taxon>Mangrovibacterium</taxon>
    </lineage>
</organism>